<dbReference type="InterPro" id="IPR003367">
    <property type="entry name" value="Thrombospondin_3-like_rpt"/>
</dbReference>
<feature type="compositionally biased region" description="Basic and acidic residues" evidence="12">
    <location>
        <begin position="786"/>
        <end position="796"/>
    </location>
</feature>
<dbReference type="GO" id="GO:0007155">
    <property type="term" value="P:cell adhesion"/>
    <property type="evidence" value="ECO:0007669"/>
    <property type="project" value="UniProtKB-KW"/>
</dbReference>
<dbReference type="GO" id="GO:0005509">
    <property type="term" value="F:calcium ion binding"/>
    <property type="evidence" value="ECO:0007669"/>
    <property type="project" value="UniProtKB-UniRule"/>
</dbReference>
<dbReference type="InterPro" id="IPR013320">
    <property type="entry name" value="ConA-like_dom_sf"/>
</dbReference>
<dbReference type="FunFam" id="2.10.25.10:FF:000027">
    <property type="entry name" value="Thrombospondin 3"/>
    <property type="match status" value="1"/>
</dbReference>
<keyword evidence="2 10" id="KW-0245">EGF-like domain</keyword>
<dbReference type="Proteomes" id="UP000005207">
    <property type="component" value="Linkage group LG19"/>
</dbReference>
<evidence type="ECO:0000256" key="7">
    <source>
        <dbReference type="ARBA" id="ARBA00022889"/>
    </source>
</evidence>
<dbReference type="Pfam" id="PF12947">
    <property type="entry name" value="EGF_3"/>
    <property type="match status" value="1"/>
</dbReference>
<keyword evidence="3" id="KW-0358">Heparin-binding</keyword>
<dbReference type="Pfam" id="PF00090">
    <property type="entry name" value="TSP_1"/>
    <property type="match status" value="3"/>
</dbReference>
<dbReference type="PRINTS" id="PR01705">
    <property type="entry name" value="TSP1REPEAT"/>
</dbReference>
<reference evidence="15" key="2">
    <citation type="submission" date="2025-08" db="UniProtKB">
        <authorList>
            <consortium name="Ensembl"/>
        </authorList>
    </citation>
    <scope>IDENTIFICATION</scope>
</reference>
<dbReference type="PROSITE" id="PS50092">
    <property type="entry name" value="TSP1"/>
    <property type="match status" value="3"/>
</dbReference>
<dbReference type="InterPro" id="IPR036383">
    <property type="entry name" value="TSP1_rpt_sf"/>
</dbReference>
<comment type="caution">
    <text evidence="10">Lacks conserved residue(s) required for the propagation of feature annotation.</text>
</comment>
<dbReference type="AlphaFoldDB" id="A0A669EPN9"/>
<dbReference type="PANTHER" id="PTHR10199">
    <property type="entry name" value="THROMBOSPONDIN"/>
    <property type="match status" value="1"/>
</dbReference>
<dbReference type="InterPro" id="IPR048287">
    <property type="entry name" value="TSPN-like_N"/>
</dbReference>
<dbReference type="InterPro" id="IPR028974">
    <property type="entry name" value="TSP_type-3_rpt"/>
</dbReference>
<keyword evidence="6 11" id="KW-0106">Calcium</keyword>
<dbReference type="Pfam" id="PF02412">
    <property type="entry name" value="TSP_3"/>
    <property type="match status" value="5"/>
</dbReference>
<dbReference type="Gene3D" id="2.60.120.200">
    <property type="match status" value="2"/>
</dbReference>
<dbReference type="SMART" id="SM00179">
    <property type="entry name" value="EGF_CA"/>
    <property type="match status" value="2"/>
</dbReference>
<dbReference type="Gene3D" id="2.10.25.10">
    <property type="entry name" value="Laminin"/>
    <property type="match status" value="2"/>
</dbReference>
<dbReference type="InterPro" id="IPR001881">
    <property type="entry name" value="EGF-like_Ca-bd_dom"/>
</dbReference>
<dbReference type="GO" id="GO:0008201">
    <property type="term" value="F:heparin binding"/>
    <property type="evidence" value="ECO:0007669"/>
    <property type="project" value="UniProtKB-KW"/>
</dbReference>
<dbReference type="SUPFAM" id="SSF57196">
    <property type="entry name" value="EGF/Laminin"/>
    <property type="match status" value="1"/>
</dbReference>
<dbReference type="FunFam" id="2.20.100.10:FF:000004">
    <property type="entry name" value="Adhesion G protein-coupled receptor B2"/>
    <property type="match status" value="1"/>
</dbReference>
<dbReference type="PANTHER" id="PTHR10199:SF78">
    <property type="entry name" value="THROMBOSPONDIN-1"/>
    <property type="match status" value="1"/>
</dbReference>
<feature type="repeat" description="TSP type-3" evidence="11">
    <location>
        <begin position="857"/>
        <end position="892"/>
    </location>
</feature>
<dbReference type="FunFam" id="2.10.25.10:FF:000070">
    <property type="entry name" value="Thrombospondin 2"/>
    <property type="match status" value="1"/>
</dbReference>
<dbReference type="InterPro" id="IPR000884">
    <property type="entry name" value="TSP1_rpt"/>
</dbReference>
<name>A0A669EPN9_ORENI</name>
<evidence type="ECO:0000256" key="10">
    <source>
        <dbReference type="PROSITE-ProRule" id="PRU00076"/>
    </source>
</evidence>
<dbReference type="SMART" id="SM00210">
    <property type="entry name" value="TSPN"/>
    <property type="match status" value="1"/>
</dbReference>
<evidence type="ECO:0000259" key="14">
    <source>
        <dbReference type="PROSITE" id="PS51236"/>
    </source>
</evidence>
<feature type="region of interest" description="Disordered" evidence="12">
    <location>
        <begin position="786"/>
        <end position="866"/>
    </location>
</feature>
<dbReference type="SMART" id="SM00209">
    <property type="entry name" value="TSP1"/>
    <property type="match status" value="3"/>
</dbReference>
<keyword evidence="9" id="KW-0325">Glycoprotein</keyword>
<dbReference type="FunFam" id="2.10.25.10:FF:000025">
    <property type="entry name" value="Thrombospondin 3"/>
    <property type="match status" value="1"/>
</dbReference>
<dbReference type="InterPro" id="IPR017897">
    <property type="entry name" value="Thrombospondin_3_rpt"/>
</dbReference>
<evidence type="ECO:0000313" key="16">
    <source>
        <dbReference type="Proteomes" id="UP000005207"/>
    </source>
</evidence>
<gene>
    <name evidence="15" type="primary">THBS1</name>
</gene>
<proteinExistence type="inferred from homology"/>
<dbReference type="PROSITE" id="PS01186">
    <property type="entry name" value="EGF_2"/>
    <property type="match status" value="1"/>
</dbReference>
<sequence length="1113" mass="123382">MLLFFSLTAESRDDNSVYDLFELARVNKRHHGVSMVKGQDPYSPAYKVLNANLIPPVPDSSFRDLLDSIQTERGFLLLVNLKQFKKTRGSLLTVEKTDGSGPIFEIISNGKANTLDLVYSTVDQQQVVSIDEVDLATGQWKNITLFVQDDRAQLFVGCEEISDSELEVPIQKVFSQEVADTARLRIGKGALKDKFFVRFLNETHVNTQICLAVSGICTASLNSSDVLITASVSDSFVLEPWQSESFPSLVINPLSVPPSLQAEESSSIINSMNLRKGVCIHNGIMRQDRDEWTVDSCTECTCQVGIITPAGMPDWSGGSHTSDYAEDGWSAWSEWTQCSVTCGRGIQQRGRSCDRINSKCEGTSVQTRDCYPQECDKRFKQDGGWSHWSPWSSCSVTCGEGVMTQIRLCNSPTPQMGGKDCEGEGRHTKVCRKSPCPINGGWGPWSPWDTCSVTCGGGVQTRKRLCSDPAPKYGGKDCIGDASESQICNKQECPIDGCLSSPCFPGTKCTSFRDGSFKCGRCPSGYTGNGITCKDIDECKEVPDACHTHNGVHRCENTEPGYNCLPCPPRFSGPQPFGRGVAEATAKKQVCVPRNPCKDGSHNCHKNANCIYLGVFSESMFRCECKPGYAGNGRICGEDSDLDGWPNTDLLCVENATYHCKKDNCPNLPNSGQEDHDKDGLEGDACAVDIDGDGILNENDNCPYVYNVDQRDTDRDGVGDHCDNCPLEHNPDQVTSSFTSTSLLWGLTRLNHICFNQERNVTALKKTSTCEGLIKKEFCSLQIDSDSDRVGDKCDNNQDIDEDGHQNNLDNCPYIPNANQADHDKDGKGDACDHDDDNDGIPDDKDNCRLAFNPDQVDSDGDGRGDVCKDDFDQDNVLDIHDVCPENFAISETDFRRFQMVPLDPKGTSQIDPNWVVRHQGKELVQTVNCDPGIAVGYDEFSAVDFSGTFFINTDRDDDYAGFVFGYQSSSRFYTVMWKQITQTYWSNTPTRAQGYSGLSIKVVNSTTGPGEHLRNALWHTGDTPGQVRTLWHDPKNIGWKDFTAYRWHLTHRPKTGLIRVVMYEGKRIMADSGNIYDKTYAGGRLGLYVFSQEMVYFSDLKYECRGKHTFEG</sequence>
<keyword evidence="8" id="KW-1015">Disulfide bond</keyword>
<comment type="similarity">
    <text evidence="1">Belongs to the thrombospondin family.</text>
</comment>
<dbReference type="GeneTree" id="ENSGT00940000155832"/>
<evidence type="ECO:0000256" key="1">
    <source>
        <dbReference type="ARBA" id="ARBA00009456"/>
    </source>
</evidence>
<keyword evidence="16" id="KW-1185">Reference proteome</keyword>
<dbReference type="FunFam" id="2.20.100.10:FF:000007">
    <property type="entry name" value="Thrombospondin 1"/>
    <property type="match status" value="2"/>
</dbReference>
<feature type="domain" description="TSP C-terminal" evidence="14">
    <location>
        <begin position="896"/>
        <end position="1110"/>
    </location>
</feature>
<evidence type="ECO:0000256" key="11">
    <source>
        <dbReference type="PROSITE-ProRule" id="PRU00634"/>
    </source>
</evidence>
<feature type="domain" description="EGF-like" evidence="13">
    <location>
        <begin position="593"/>
        <end position="637"/>
    </location>
</feature>
<keyword evidence="4" id="KW-0732">Signal</keyword>
<dbReference type="InterPro" id="IPR000742">
    <property type="entry name" value="EGF"/>
</dbReference>
<feature type="domain" description="EGF-like" evidence="13">
    <location>
        <begin position="494"/>
        <end position="534"/>
    </location>
</feature>
<dbReference type="CDD" id="cd00054">
    <property type="entry name" value="EGF_CA"/>
    <property type="match status" value="1"/>
</dbReference>
<dbReference type="PROSITE" id="PS50026">
    <property type="entry name" value="EGF_3"/>
    <property type="match status" value="2"/>
</dbReference>
<dbReference type="SUPFAM" id="SSF103647">
    <property type="entry name" value="TSP type-3 repeat"/>
    <property type="match status" value="2"/>
</dbReference>
<dbReference type="SUPFAM" id="SSF82895">
    <property type="entry name" value="TSP-1 type 1 repeat"/>
    <property type="match status" value="3"/>
</dbReference>
<reference evidence="15" key="3">
    <citation type="submission" date="2025-09" db="UniProtKB">
        <authorList>
            <consortium name="Ensembl"/>
        </authorList>
    </citation>
    <scope>IDENTIFICATION</scope>
</reference>
<evidence type="ECO:0000313" key="15">
    <source>
        <dbReference type="Ensembl" id="ENSONIP00000074781.1"/>
    </source>
</evidence>
<dbReference type="InterPro" id="IPR008859">
    <property type="entry name" value="Thrombospondin_C"/>
</dbReference>
<evidence type="ECO:0000256" key="3">
    <source>
        <dbReference type="ARBA" id="ARBA00022674"/>
    </source>
</evidence>
<dbReference type="Gene3D" id="2.20.100.10">
    <property type="entry name" value="Thrombospondin type-1 (TSP1) repeat"/>
    <property type="match status" value="3"/>
</dbReference>
<dbReference type="PROSITE" id="PS51236">
    <property type="entry name" value="TSP_CTER"/>
    <property type="match status" value="1"/>
</dbReference>
<dbReference type="PROSITE" id="PS51234">
    <property type="entry name" value="TSP3"/>
    <property type="match status" value="2"/>
</dbReference>
<feature type="repeat" description="TSP type-3" evidence="11">
    <location>
        <begin position="821"/>
        <end position="856"/>
    </location>
</feature>
<dbReference type="FunFam" id="4.10.1080.10:FF:000004">
    <property type="entry name" value="Cartilage oligomeric matrix protein"/>
    <property type="match status" value="1"/>
</dbReference>
<dbReference type="SUPFAM" id="SSF49899">
    <property type="entry name" value="Concanavalin A-like lectins/glucanases"/>
    <property type="match status" value="2"/>
</dbReference>
<evidence type="ECO:0000256" key="2">
    <source>
        <dbReference type="ARBA" id="ARBA00022536"/>
    </source>
</evidence>
<keyword evidence="7" id="KW-0130">Cell adhesion</keyword>
<dbReference type="SMART" id="SM00181">
    <property type="entry name" value="EGF"/>
    <property type="match status" value="3"/>
</dbReference>
<protein>
    <submittedName>
        <fullName evidence="15">Thrombospondin 1</fullName>
    </submittedName>
</protein>
<feature type="compositionally biased region" description="Basic and acidic residues" evidence="12">
    <location>
        <begin position="821"/>
        <end position="832"/>
    </location>
</feature>
<evidence type="ECO:0000256" key="12">
    <source>
        <dbReference type="SAM" id="MobiDB-lite"/>
    </source>
</evidence>
<reference evidence="16" key="1">
    <citation type="submission" date="2012-01" db="EMBL/GenBank/DDBJ databases">
        <title>The Genome Sequence of Oreochromis niloticus (Nile Tilapia).</title>
        <authorList>
            <consortium name="Broad Institute Genome Assembly Team"/>
            <consortium name="Broad Institute Sequencing Platform"/>
            <person name="Di Palma F."/>
            <person name="Johnson J."/>
            <person name="Lander E.S."/>
            <person name="Lindblad-Toh K."/>
        </authorList>
    </citation>
    <scope>NUCLEOTIDE SEQUENCE [LARGE SCALE GENOMIC DNA]</scope>
</reference>
<dbReference type="Gene3D" id="2.10.70.10">
    <property type="entry name" value="Complement Module, domain 1"/>
    <property type="match status" value="1"/>
</dbReference>
<accession>A0A669EPN9</accession>
<evidence type="ECO:0000256" key="6">
    <source>
        <dbReference type="ARBA" id="ARBA00022837"/>
    </source>
</evidence>
<evidence type="ECO:0000256" key="4">
    <source>
        <dbReference type="ARBA" id="ARBA00022729"/>
    </source>
</evidence>
<keyword evidence="5" id="KW-0677">Repeat</keyword>
<dbReference type="Ensembl" id="ENSONIT00000050437.1">
    <property type="protein sequence ID" value="ENSONIP00000074781.1"/>
    <property type="gene ID" value="ENSONIG00000012080.2"/>
</dbReference>
<evidence type="ECO:0000256" key="9">
    <source>
        <dbReference type="ARBA" id="ARBA00023180"/>
    </source>
</evidence>
<dbReference type="InterPro" id="IPR024731">
    <property type="entry name" value="NELL2-like_EGF"/>
</dbReference>
<dbReference type="Pfam" id="PF05735">
    <property type="entry name" value="TSP_C"/>
    <property type="match status" value="1"/>
</dbReference>
<evidence type="ECO:0000256" key="8">
    <source>
        <dbReference type="ARBA" id="ARBA00023157"/>
    </source>
</evidence>
<dbReference type="Gene3D" id="4.10.1080.10">
    <property type="entry name" value="TSP type-3 repeat"/>
    <property type="match status" value="2"/>
</dbReference>
<evidence type="ECO:0000259" key="13">
    <source>
        <dbReference type="PROSITE" id="PS50026"/>
    </source>
</evidence>
<evidence type="ECO:0000256" key="5">
    <source>
        <dbReference type="ARBA" id="ARBA00022737"/>
    </source>
</evidence>
<dbReference type="GO" id="GO:0016525">
    <property type="term" value="P:negative regulation of angiogenesis"/>
    <property type="evidence" value="ECO:0007669"/>
    <property type="project" value="TreeGrafter"/>
</dbReference>
<dbReference type="FunFam" id="4.10.1080.10:FF:000001">
    <property type="entry name" value="Thrombospondin 3"/>
    <property type="match status" value="1"/>
</dbReference>
<dbReference type="FunFam" id="2.60.120.200:FF:000009">
    <property type="entry name" value="Thrombospondin 1"/>
    <property type="match status" value="1"/>
</dbReference>
<organism evidence="15 16">
    <name type="scientific">Oreochromis niloticus</name>
    <name type="common">Nile tilapia</name>
    <name type="synonym">Tilapia nilotica</name>
    <dbReference type="NCBI Taxonomy" id="8128"/>
    <lineage>
        <taxon>Eukaryota</taxon>
        <taxon>Metazoa</taxon>
        <taxon>Chordata</taxon>
        <taxon>Craniata</taxon>
        <taxon>Vertebrata</taxon>
        <taxon>Euteleostomi</taxon>
        <taxon>Actinopterygii</taxon>
        <taxon>Neopterygii</taxon>
        <taxon>Teleostei</taxon>
        <taxon>Neoteleostei</taxon>
        <taxon>Acanthomorphata</taxon>
        <taxon>Ovalentaria</taxon>
        <taxon>Cichlomorphae</taxon>
        <taxon>Cichliformes</taxon>
        <taxon>Cichlidae</taxon>
        <taxon>African cichlids</taxon>
        <taxon>Pseudocrenilabrinae</taxon>
        <taxon>Oreochromini</taxon>
        <taxon>Oreochromis</taxon>
    </lineage>
</organism>
<dbReference type="GO" id="GO:0005576">
    <property type="term" value="C:extracellular region"/>
    <property type="evidence" value="ECO:0007669"/>
    <property type="project" value="InterPro"/>
</dbReference>